<name>A0ABM3Z6G8_PANGU</name>
<reference evidence="2" key="1">
    <citation type="submission" date="2025-08" db="UniProtKB">
        <authorList>
            <consortium name="RefSeq"/>
        </authorList>
    </citation>
    <scope>IDENTIFICATION</scope>
    <source>
        <tissue evidence="2">Blood</tissue>
    </source>
</reference>
<keyword evidence="1" id="KW-1185">Reference proteome</keyword>
<gene>
    <name evidence="2" type="primary">LOC132710798</name>
</gene>
<organism evidence="1 2">
    <name type="scientific">Pantherophis guttatus</name>
    <name type="common">Corn snake</name>
    <name type="synonym">Elaphe guttata</name>
    <dbReference type="NCBI Taxonomy" id="94885"/>
    <lineage>
        <taxon>Eukaryota</taxon>
        <taxon>Metazoa</taxon>
        <taxon>Chordata</taxon>
        <taxon>Craniata</taxon>
        <taxon>Vertebrata</taxon>
        <taxon>Euteleostomi</taxon>
        <taxon>Lepidosauria</taxon>
        <taxon>Squamata</taxon>
        <taxon>Bifurcata</taxon>
        <taxon>Unidentata</taxon>
        <taxon>Episquamata</taxon>
        <taxon>Toxicofera</taxon>
        <taxon>Serpentes</taxon>
        <taxon>Colubroidea</taxon>
        <taxon>Colubridae</taxon>
        <taxon>Colubrinae</taxon>
        <taxon>Pantherophis</taxon>
    </lineage>
</organism>
<evidence type="ECO:0000313" key="1">
    <source>
        <dbReference type="Proteomes" id="UP001652622"/>
    </source>
</evidence>
<proteinExistence type="predicted"/>
<evidence type="ECO:0000313" key="2">
    <source>
        <dbReference type="RefSeq" id="XP_060543974.1"/>
    </source>
</evidence>
<sequence>MWIRIFRLLGLEEDMENDRDPFERERRIGPQLNLCGGTQTGILDESSSGINCLIILSLFLVAGPRRLEASLLLALLLTLPLLGPPRFEGANEAPRGLDLKVELGLSLISAQGGFQCEARFQIQPDIPPVGGPRRLEASLLLALLLTLPLLGPPRFEGANEAPRGLDLKVQLGLSLVSAPDGFKCATSLQFQTENPPVGGQGGSLLPWNFHVLWQG</sequence>
<dbReference type="RefSeq" id="XP_060543974.1">
    <property type="nucleotide sequence ID" value="XM_060687991.1"/>
</dbReference>
<protein>
    <submittedName>
        <fullName evidence="2">Uncharacterized protein LOC132710798</fullName>
    </submittedName>
</protein>
<dbReference type="Proteomes" id="UP001652622">
    <property type="component" value="Unplaced"/>
</dbReference>
<dbReference type="GeneID" id="132710798"/>
<accession>A0ABM3Z6G8</accession>